<feature type="region of interest" description="Disordered" evidence="6">
    <location>
        <begin position="1278"/>
        <end position="1348"/>
    </location>
</feature>
<feature type="coiled-coil region" evidence="5">
    <location>
        <begin position="709"/>
        <end position="743"/>
    </location>
</feature>
<feature type="region of interest" description="Disordered" evidence="6">
    <location>
        <begin position="1184"/>
        <end position="1251"/>
    </location>
</feature>
<feature type="compositionally biased region" description="Polar residues" evidence="6">
    <location>
        <begin position="1614"/>
        <end position="1641"/>
    </location>
</feature>
<feature type="region of interest" description="Disordered" evidence="6">
    <location>
        <begin position="1473"/>
        <end position="1503"/>
    </location>
</feature>
<keyword evidence="9" id="KW-1185">Reference proteome</keyword>
<protein>
    <recommendedName>
        <fullName evidence="7">PH domain-containing protein</fullName>
    </recommendedName>
</protein>
<dbReference type="OrthoDB" id="8942274at2759"/>
<feature type="region of interest" description="Disordered" evidence="6">
    <location>
        <begin position="283"/>
        <end position="359"/>
    </location>
</feature>
<name>A0A9Q1CX30_CONCO</name>
<feature type="compositionally biased region" description="Basic and acidic residues" evidence="6">
    <location>
        <begin position="1403"/>
        <end position="1419"/>
    </location>
</feature>
<feature type="compositionally biased region" description="Low complexity" evidence="6">
    <location>
        <begin position="1671"/>
        <end position="1685"/>
    </location>
</feature>
<feature type="compositionally biased region" description="Polar residues" evidence="6">
    <location>
        <begin position="1230"/>
        <end position="1251"/>
    </location>
</feature>
<feature type="compositionally biased region" description="Basic residues" evidence="6">
    <location>
        <begin position="1070"/>
        <end position="1086"/>
    </location>
</feature>
<feature type="region of interest" description="Disordered" evidence="6">
    <location>
        <begin position="238"/>
        <end position="270"/>
    </location>
</feature>
<evidence type="ECO:0000256" key="1">
    <source>
        <dbReference type="ARBA" id="ARBA00006826"/>
    </source>
</evidence>
<feature type="coiled-coil region" evidence="5">
    <location>
        <begin position="13"/>
        <end position="77"/>
    </location>
</feature>
<feature type="compositionally biased region" description="Pro residues" evidence="6">
    <location>
        <begin position="1298"/>
        <end position="1315"/>
    </location>
</feature>
<feature type="region of interest" description="Disordered" evidence="6">
    <location>
        <begin position="1396"/>
        <end position="1431"/>
    </location>
</feature>
<dbReference type="Gene3D" id="2.30.29.30">
    <property type="entry name" value="Pleckstrin-homology domain (PH domain)/Phosphotyrosine-binding domain (PTB)"/>
    <property type="match status" value="1"/>
</dbReference>
<evidence type="ECO:0000256" key="3">
    <source>
        <dbReference type="ARBA" id="ARBA00022737"/>
    </source>
</evidence>
<feature type="region of interest" description="Disordered" evidence="6">
    <location>
        <begin position="1041"/>
        <end position="1129"/>
    </location>
</feature>
<evidence type="ECO:0000259" key="7">
    <source>
        <dbReference type="Pfam" id="PF00169"/>
    </source>
</evidence>
<dbReference type="SUPFAM" id="SSF46966">
    <property type="entry name" value="Spectrin repeat"/>
    <property type="match status" value="4"/>
</dbReference>
<keyword evidence="5" id="KW-0175">Coiled coil</keyword>
<dbReference type="SMART" id="SM00150">
    <property type="entry name" value="SPEC"/>
    <property type="match status" value="6"/>
</dbReference>
<feature type="compositionally biased region" description="Polar residues" evidence="6">
    <location>
        <begin position="1719"/>
        <end position="1728"/>
    </location>
</feature>
<feature type="region of interest" description="Disordered" evidence="6">
    <location>
        <begin position="1773"/>
        <end position="1792"/>
    </location>
</feature>
<reference evidence="8" key="1">
    <citation type="journal article" date="2023" name="Science">
        <title>Genome structures resolve the early diversification of teleost fishes.</title>
        <authorList>
            <person name="Parey E."/>
            <person name="Louis A."/>
            <person name="Montfort J."/>
            <person name="Bouchez O."/>
            <person name="Roques C."/>
            <person name="Iampietro C."/>
            <person name="Lluch J."/>
            <person name="Castinel A."/>
            <person name="Donnadieu C."/>
            <person name="Desvignes T."/>
            <person name="Floi Bucao C."/>
            <person name="Jouanno E."/>
            <person name="Wen M."/>
            <person name="Mejri S."/>
            <person name="Dirks R."/>
            <person name="Jansen H."/>
            <person name="Henkel C."/>
            <person name="Chen W.J."/>
            <person name="Zahm M."/>
            <person name="Cabau C."/>
            <person name="Klopp C."/>
            <person name="Thompson A.W."/>
            <person name="Robinson-Rechavi M."/>
            <person name="Braasch I."/>
            <person name="Lecointre G."/>
            <person name="Bobe J."/>
            <person name="Postlethwait J.H."/>
            <person name="Berthelot C."/>
            <person name="Roest Crollius H."/>
            <person name="Guiguen Y."/>
        </authorList>
    </citation>
    <scope>NUCLEOTIDE SEQUENCE</scope>
    <source>
        <strain evidence="8">Concon-B</strain>
    </source>
</reference>
<keyword evidence="3" id="KW-0677">Repeat</keyword>
<dbReference type="GO" id="GO:0051693">
    <property type="term" value="P:actin filament capping"/>
    <property type="evidence" value="ECO:0007669"/>
    <property type="project" value="UniProtKB-KW"/>
</dbReference>
<feature type="domain" description="PH" evidence="7">
    <location>
        <begin position="1539"/>
        <end position="1611"/>
    </location>
</feature>
<proteinExistence type="inferred from homology"/>
<evidence type="ECO:0000256" key="6">
    <source>
        <dbReference type="SAM" id="MobiDB-lite"/>
    </source>
</evidence>
<dbReference type="InterPro" id="IPR011993">
    <property type="entry name" value="PH-like_dom_sf"/>
</dbReference>
<dbReference type="Pfam" id="PF00169">
    <property type="entry name" value="PH"/>
    <property type="match status" value="1"/>
</dbReference>
<keyword evidence="2" id="KW-0117">Actin capping</keyword>
<organism evidence="8 9">
    <name type="scientific">Conger conger</name>
    <name type="common">Conger eel</name>
    <name type="synonym">Muraena conger</name>
    <dbReference type="NCBI Taxonomy" id="82655"/>
    <lineage>
        <taxon>Eukaryota</taxon>
        <taxon>Metazoa</taxon>
        <taxon>Chordata</taxon>
        <taxon>Craniata</taxon>
        <taxon>Vertebrata</taxon>
        <taxon>Euteleostomi</taxon>
        <taxon>Actinopterygii</taxon>
        <taxon>Neopterygii</taxon>
        <taxon>Teleostei</taxon>
        <taxon>Anguilliformes</taxon>
        <taxon>Congridae</taxon>
        <taxon>Conger</taxon>
    </lineage>
</organism>
<feature type="compositionally biased region" description="Basic and acidic residues" evidence="6">
    <location>
        <begin position="1108"/>
        <end position="1117"/>
    </location>
</feature>
<feature type="compositionally biased region" description="Acidic residues" evidence="6">
    <location>
        <begin position="1475"/>
        <end position="1489"/>
    </location>
</feature>
<dbReference type="PANTHER" id="PTHR11915">
    <property type="entry name" value="SPECTRIN/FILAMIN RELATED CYTOSKELETAL PROTEIN"/>
    <property type="match status" value="1"/>
</dbReference>
<dbReference type="EMBL" id="JAFJMO010000018">
    <property type="protein sequence ID" value="KAJ8250718.1"/>
    <property type="molecule type" value="Genomic_DNA"/>
</dbReference>
<dbReference type="Gene3D" id="1.20.58.60">
    <property type="match status" value="4"/>
</dbReference>
<evidence type="ECO:0000256" key="2">
    <source>
        <dbReference type="ARBA" id="ARBA00022467"/>
    </source>
</evidence>
<feature type="region of interest" description="Disordered" evidence="6">
    <location>
        <begin position="1614"/>
        <end position="1742"/>
    </location>
</feature>
<evidence type="ECO:0000313" key="8">
    <source>
        <dbReference type="EMBL" id="KAJ8250718.1"/>
    </source>
</evidence>
<feature type="compositionally biased region" description="Polar residues" evidence="6">
    <location>
        <begin position="292"/>
        <end position="322"/>
    </location>
</feature>
<keyword evidence="4" id="KW-0009">Actin-binding</keyword>
<evidence type="ECO:0000256" key="5">
    <source>
        <dbReference type="SAM" id="Coils"/>
    </source>
</evidence>
<feature type="compositionally biased region" description="Basic residues" evidence="6">
    <location>
        <begin position="1044"/>
        <end position="1054"/>
    </location>
</feature>
<feature type="compositionally biased region" description="Polar residues" evidence="6">
    <location>
        <begin position="506"/>
        <end position="516"/>
    </location>
</feature>
<comment type="caution">
    <text evidence="8">The sequence shown here is derived from an EMBL/GenBank/DDBJ whole genome shotgun (WGS) entry which is preliminary data.</text>
</comment>
<dbReference type="Pfam" id="PF00435">
    <property type="entry name" value="Spectrin"/>
    <property type="match status" value="2"/>
</dbReference>
<evidence type="ECO:0000256" key="4">
    <source>
        <dbReference type="ARBA" id="ARBA00023203"/>
    </source>
</evidence>
<feature type="compositionally biased region" description="Basic and acidic residues" evidence="6">
    <location>
        <begin position="325"/>
        <end position="341"/>
    </location>
</feature>
<evidence type="ECO:0000313" key="9">
    <source>
        <dbReference type="Proteomes" id="UP001152803"/>
    </source>
</evidence>
<sequence>MGEQLLCRPNPAADQVRKQLGQLRDQWQALKQAAAGQSRVAGGARNMQEFNRKVDRLEAWIKEKQEEEECLAKLQGENIDRMQLTRRILDLKQDEQLYRSLHEEINHLALKLEKQGKTEGKNISARRKHINKMWQKVQALLKDYHETLQLALEVSSFYQQADNIITAISNKRKSVSVWSEREGSGDREIRDIGSQVMMLEVTVSQLSKLHPALAERVFQKQGEVKEGWTLLQKAVRNEKSALPPTSPDFSRRDEDPLTPCKEQQCSMGAETQRMMGKDIKEEQNRLKGHVSVGNSGRNRKSTGTQEEELLSQSHAPSGTGSSIVRADDITGRPRSGRDRKQTSQSKPGTLPGQAQPRPQMHTQLQKFTVSADKTLSWLKDNVAMATQTCCPATRDGQEAARRRQAALEQEIQSNAARIELVKKEGRGLVRAGHPGSRKIGQFLEQLEALWEELKRRHRRNLHLLQEAERLSIEQAVRVLLQLDSLERGLQTVEAALGGRRGAGDPQNVTAAEQQSSELEREVSARGLQLRSLRQDVERLRRHLQTPQLPLRLEQVEERFRRVQSALTQQSSELRDTRMLTEFLERVELEESQAQQGRCYGDLPQSLHSDAGCRVSVLGLQGHRAGEPLLEGMGDPVEELREAVEMLNDTVRERGRSLCQEQDLQELLSRHSSLTARIAQRLSRAAQLGEDVQGAESDMAVRCEPERSGLEALQEQQEEQETELAGLEREAEEVTALAAQLEEQCPERVQDLAPALRTTLQASAQLRRRCAENRARLRKFTQLRCFFRKYLAMISWTEDTRDRIFSESAVHDGTGSERPEASEMDEKIEQKFRDFDDLAVAGQSLMDAGHHLTELIQERMEELRSMLGWILVRWRSQKHQKKNGRKGKAEPKGDNIYSEATVSPAQQSELQGLAGAPANQPAASPGCHDKLLQTEGGYEVMSSMGLWGGASDTPSPQAPPLVLTQETSPPALGGAVNLILSFSAPGDPQGDTPAGWAETEPVHRGQQIRCRRECYPATPFLPRPGARLFVILLLLVLAGVGRPRPVPRPRPRPGHARPGSSGSSVLSGLKLRTKRRKRKRDARRHTIQRIMGMEPAEGGAGACSTHTWPLKDRQRTDGEDGEDATGYLRNPLSRDIDAECTGQSDYAASLTAPASPGRNCRHLSLGSVLTFDLRKDAAVIPSAPDIITIGPAEPSGTGPDPRPERTAPFSTFKLRRSRPARLGPQAREGGSLQNDCSLPNPKPNQSEQRQSMLSRLSGISSLQEEVVQEWDKMAAVLDGQRRDPKSSASTRAHQWPTPLTDPPHAPPQTPEPPLPPSWAVLSLEKPAVSGSGAVPPDRRQFEEEEEELEGIWGNRQSICSDVMYQLAWTPPGHAHEPRPQEAALLYRKLVTASAPELRLPTEGPHPDPNPDPHPDPDPHPRKSRSPKPHRKSWAHFLSSALSCGGQSGLVNETAADCVTLPHVQDQEKYIYQYREQEEEEEEEEEEEGGVEADTGCPKVRGQSSSPWRALWRGSTDCSRAGRRPPVEPGAPPTPCCTGMHRHTLCFYQDRKHTLRSSEPGLPLSLLGAECSPAPEYTKRSNCFSLQLRDGSEFLLSASSRFLMRKWLLKIQANSGLSESDPSRSFSEPGSQDNLPITQSHTGTARDKEIIVLTRAGTQNAPQHHGILEDLSPRSSSDAGHSDSYSSLRRAVKQRLSQRPRFGDPSPSDSLGRPSSKRRSQSFTSATYQKISPVRPNPAARGGGSSYSVTLVIGDEATPTIAEKPQLIGWRQEAFQDSPGGGVTPASPDRETAPRLKSHLCVKFLTLRMRTTLL</sequence>
<feature type="region of interest" description="Disordered" evidence="6">
    <location>
        <begin position="497"/>
        <end position="519"/>
    </location>
</feature>
<feature type="compositionally biased region" description="Low complexity" evidence="6">
    <location>
        <begin position="1055"/>
        <end position="1069"/>
    </location>
</feature>
<dbReference type="SUPFAM" id="SSF50729">
    <property type="entry name" value="PH domain-like"/>
    <property type="match status" value="1"/>
</dbReference>
<dbReference type="Proteomes" id="UP001152803">
    <property type="component" value="Unassembled WGS sequence"/>
</dbReference>
<dbReference type="GO" id="GO:0003779">
    <property type="term" value="F:actin binding"/>
    <property type="evidence" value="ECO:0007669"/>
    <property type="project" value="UniProtKB-KW"/>
</dbReference>
<dbReference type="CDD" id="cd00176">
    <property type="entry name" value="SPEC"/>
    <property type="match status" value="2"/>
</dbReference>
<feature type="compositionally biased region" description="Basic residues" evidence="6">
    <location>
        <begin position="1420"/>
        <end position="1431"/>
    </location>
</feature>
<accession>A0A9Q1CX30</accession>
<comment type="similarity">
    <text evidence="1">Belongs to the spectrin family.</text>
</comment>
<dbReference type="InterPro" id="IPR018159">
    <property type="entry name" value="Spectrin/alpha-actinin"/>
</dbReference>
<dbReference type="InterPro" id="IPR002017">
    <property type="entry name" value="Spectrin_repeat"/>
</dbReference>
<gene>
    <name evidence="8" type="ORF">COCON_G00226400</name>
</gene>
<dbReference type="InterPro" id="IPR001849">
    <property type="entry name" value="PH_domain"/>
</dbReference>